<accession>A0AAV5W700</accession>
<evidence type="ECO:0000313" key="2">
    <source>
        <dbReference type="Proteomes" id="UP001432322"/>
    </source>
</evidence>
<dbReference type="EMBL" id="BTSY01000005">
    <property type="protein sequence ID" value="GMT26498.1"/>
    <property type="molecule type" value="Genomic_DNA"/>
</dbReference>
<name>A0AAV5W700_9BILA</name>
<reference evidence="1" key="1">
    <citation type="submission" date="2023-10" db="EMBL/GenBank/DDBJ databases">
        <title>Genome assembly of Pristionchus species.</title>
        <authorList>
            <person name="Yoshida K."/>
            <person name="Sommer R.J."/>
        </authorList>
    </citation>
    <scope>NUCLEOTIDE SEQUENCE</scope>
    <source>
        <strain evidence="1">RS5133</strain>
    </source>
</reference>
<organism evidence="1 2">
    <name type="scientific">Pristionchus fissidentatus</name>
    <dbReference type="NCBI Taxonomy" id="1538716"/>
    <lineage>
        <taxon>Eukaryota</taxon>
        <taxon>Metazoa</taxon>
        <taxon>Ecdysozoa</taxon>
        <taxon>Nematoda</taxon>
        <taxon>Chromadorea</taxon>
        <taxon>Rhabditida</taxon>
        <taxon>Rhabditina</taxon>
        <taxon>Diplogasteromorpha</taxon>
        <taxon>Diplogasteroidea</taxon>
        <taxon>Neodiplogasteridae</taxon>
        <taxon>Pristionchus</taxon>
    </lineage>
</organism>
<proteinExistence type="predicted"/>
<keyword evidence="2" id="KW-1185">Reference proteome</keyword>
<dbReference type="Proteomes" id="UP001432322">
    <property type="component" value="Unassembled WGS sequence"/>
</dbReference>
<dbReference type="AlphaFoldDB" id="A0AAV5W700"/>
<evidence type="ECO:0000313" key="1">
    <source>
        <dbReference type="EMBL" id="GMT26498.1"/>
    </source>
</evidence>
<comment type="caution">
    <text evidence="1">The sequence shown here is derived from an EMBL/GenBank/DDBJ whole genome shotgun (WGS) entry which is preliminary data.</text>
</comment>
<feature type="non-terminal residue" evidence="1">
    <location>
        <position position="101"/>
    </location>
</feature>
<sequence length="101" mass="11357">KKPDEVKEVFANRDGRAIFADGQYADDEISQTPSLTMSMRAKDRNLTGVIKVENIGKDIVGGKLKTSSSLLKLDDEKFYFIPPKHVKTFHLRCKKIFGIGN</sequence>
<gene>
    <name evidence="1" type="ORF">PFISCL1PPCAC_17795</name>
</gene>
<protein>
    <submittedName>
        <fullName evidence="1">Uncharacterized protein</fullName>
    </submittedName>
</protein>
<feature type="non-terminal residue" evidence="1">
    <location>
        <position position="1"/>
    </location>
</feature>